<evidence type="ECO:0000313" key="5">
    <source>
        <dbReference type="EMBL" id="CQR70617.1"/>
    </source>
</evidence>
<keyword evidence="3" id="KW-0812">Transmembrane</keyword>
<keyword evidence="6" id="KW-1185">Reference proteome</keyword>
<dbReference type="InterPro" id="IPR016047">
    <property type="entry name" value="M23ase_b-sheet_dom"/>
</dbReference>
<feature type="region of interest" description="Disordered" evidence="2">
    <location>
        <begin position="56"/>
        <end position="81"/>
    </location>
</feature>
<evidence type="ECO:0000256" key="2">
    <source>
        <dbReference type="SAM" id="MobiDB-lite"/>
    </source>
</evidence>
<evidence type="ECO:0000256" key="1">
    <source>
        <dbReference type="ARBA" id="ARBA00022729"/>
    </source>
</evidence>
<protein>
    <submittedName>
        <fullName evidence="5">Peptidase M23B</fullName>
    </submittedName>
</protein>
<feature type="compositionally biased region" description="Polar residues" evidence="2">
    <location>
        <begin position="56"/>
        <end position="65"/>
    </location>
</feature>
<feature type="transmembrane region" description="Helical" evidence="3">
    <location>
        <begin position="12"/>
        <end position="36"/>
    </location>
</feature>
<dbReference type="Gene3D" id="2.70.70.10">
    <property type="entry name" value="Glucose Permease (Domain IIA)"/>
    <property type="match status" value="1"/>
</dbReference>
<reference evidence="6" key="1">
    <citation type="submission" date="2015-03" db="EMBL/GenBank/DDBJ databases">
        <authorList>
            <person name="Nijsse Bart"/>
        </authorList>
    </citation>
    <scope>NUCLEOTIDE SEQUENCE [LARGE SCALE GENOMIC DNA]</scope>
</reference>
<dbReference type="Proteomes" id="UP000049855">
    <property type="component" value="Unassembled WGS sequence"/>
</dbReference>
<sequence>MPGRIFAKIRRPGYVGQAATAGMLLTVAALLMFAVISTLEPVAKLPVAKKAPASETLQQAQSPVPANTAPALPESQPNSGVSAPVEVVHNAAADSQVISELWNGVITQKFGWRFHPLYQDWRYHNGVDIAGGEGKIVPALVNGKVVEIYTDKQYGLTVVVESDNYLIYYSSLASVAVQENTLIKRGRPIGSMGITLTEPEPHLHLAVQTKDKQEYLAPHEVFPNIPE</sequence>
<dbReference type="GO" id="GO:0004222">
    <property type="term" value="F:metalloendopeptidase activity"/>
    <property type="evidence" value="ECO:0007669"/>
    <property type="project" value="TreeGrafter"/>
</dbReference>
<dbReference type="CDD" id="cd12797">
    <property type="entry name" value="M23_peptidase"/>
    <property type="match status" value="1"/>
</dbReference>
<evidence type="ECO:0000256" key="3">
    <source>
        <dbReference type="SAM" id="Phobius"/>
    </source>
</evidence>
<dbReference type="PANTHER" id="PTHR21666:SF289">
    <property type="entry name" value="L-ALA--D-GLU ENDOPEPTIDASE"/>
    <property type="match status" value="1"/>
</dbReference>
<dbReference type="EMBL" id="CTRP01000003">
    <property type="protein sequence ID" value="CQR70617.1"/>
    <property type="molecule type" value="Genomic_DNA"/>
</dbReference>
<keyword evidence="1" id="KW-0732">Signal</keyword>
<dbReference type="RefSeq" id="WP_021169344.1">
    <property type="nucleotide sequence ID" value="NZ_CTRP01000003.1"/>
</dbReference>
<gene>
    <name evidence="5" type="ORF">SpAn4DRAFT_1586</name>
</gene>
<accession>A0A0U1KT96</accession>
<dbReference type="InterPro" id="IPR050570">
    <property type="entry name" value="Cell_wall_metabolism_enzyme"/>
</dbReference>
<keyword evidence="3" id="KW-0472">Membrane</keyword>
<feature type="domain" description="M23ase beta-sheet core" evidence="4">
    <location>
        <begin position="123"/>
        <end position="212"/>
    </location>
</feature>
<name>A0A0U1KT96_9FIRM</name>
<evidence type="ECO:0000313" key="6">
    <source>
        <dbReference type="Proteomes" id="UP000049855"/>
    </source>
</evidence>
<dbReference type="InterPro" id="IPR011055">
    <property type="entry name" value="Dup_hybrid_motif"/>
</dbReference>
<proteinExistence type="predicted"/>
<evidence type="ECO:0000259" key="4">
    <source>
        <dbReference type="Pfam" id="PF01551"/>
    </source>
</evidence>
<dbReference type="SUPFAM" id="SSF51261">
    <property type="entry name" value="Duplicated hybrid motif"/>
    <property type="match status" value="1"/>
</dbReference>
<organism evidence="5 6">
    <name type="scientific">Sporomusa ovata</name>
    <dbReference type="NCBI Taxonomy" id="2378"/>
    <lineage>
        <taxon>Bacteria</taxon>
        <taxon>Bacillati</taxon>
        <taxon>Bacillota</taxon>
        <taxon>Negativicutes</taxon>
        <taxon>Selenomonadales</taxon>
        <taxon>Sporomusaceae</taxon>
        <taxon>Sporomusa</taxon>
    </lineage>
</organism>
<dbReference type="PANTHER" id="PTHR21666">
    <property type="entry name" value="PEPTIDASE-RELATED"/>
    <property type="match status" value="1"/>
</dbReference>
<dbReference type="Pfam" id="PF01551">
    <property type="entry name" value="Peptidase_M23"/>
    <property type="match status" value="1"/>
</dbReference>
<keyword evidence="3" id="KW-1133">Transmembrane helix</keyword>
<dbReference type="AlphaFoldDB" id="A0A0U1KT96"/>